<feature type="compositionally biased region" description="Basic and acidic residues" evidence="1">
    <location>
        <begin position="44"/>
        <end position="56"/>
    </location>
</feature>
<dbReference type="Proteomes" id="UP000887575">
    <property type="component" value="Unassembled WGS sequence"/>
</dbReference>
<keyword evidence="2" id="KW-0472">Membrane</keyword>
<dbReference type="AlphaFoldDB" id="A0AAF3FCM2"/>
<evidence type="ECO:0000313" key="3">
    <source>
        <dbReference type="Proteomes" id="UP000887575"/>
    </source>
</evidence>
<evidence type="ECO:0000256" key="2">
    <source>
        <dbReference type="SAM" id="Phobius"/>
    </source>
</evidence>
<evidence type="ECO:0000256" key="1">
    <source>
        <dbReference type="SAM" id="MobiDB-lite"/>
    </source>
</evidence>
<feature type="transmembrane region" description="Helical" evidence="2">
    <location>
        <begin position="188"/>
        <end position="207"/>
    </location>
</feature>
<feature type="compositionally biased region" description="Low complexity" evidence="1">
    <location>
        <begin position="1"/>
        <end position="16"/>
    </location>
</feature>
<feature type="transmembrane region" description="Helical" evidence="2">
    <location>
        <begin position="262"/>
        <end position="286"/>
    </location>
</feature>
<feature type="compositionally biased region" description="Basic and acidic residues" evidence="1">
    <location>
        <begin position="102"/>
        <end position="115"/>
    </location>
</feature>
<feature type="transmembrane region" description="Helical" evidence="2">
    <location>
        <begin position="143"/>
        <end position="168"/>
    </location>
</feature>
<dbReference type="WBParaSite" id="MBELARI_LOCUS4690">
    <property type="protein sequence ID" value="MBELARI_LOCUS4690"/>
    <property type="gene ID" value="MBELARI_LOCUS4690"/>
</dbReference>
<feature type="transmembrane region" description="Helical" evidence="2">
    <location>
        <begin position="228"/>
        <end position="250"/>
    </location>
</feature>
<sequence length="300" mass="33806">MKRLAGGTSRKGSQKSTSKKSSIKSITQNGSQKGSVKASLSAKLEYKRSNRSELKKGLSPPKAFDLIKINEAPQEVKPTSLSASLLPADEFDKTQWENTKWKDSHQRAIDQEESKSLQGPAEAVTAGAVPGEKHQRERVRGQYLRVIAWVSIILLIAELCLLLLWAAISYGLVYTCPDPHGLVLNSCNIVLMLVSIGFLLITIIARCHVRRRTHGEQKVYYISYWWKIVFFSFQWLRVCLGFLIVMQHGLQWHLIPKPNPVVFIRLGLVILLVCLQLILSIVLTVCTSCCRFTIIKPHDE</sequence>
<proteinExistence type="predicted"/>
<accession>A0AAF3FCM2</accession>
<name>A0AAF3FCM2_9BILA</name>
<keyword evidence="3" id="KW-1185">Reference proteome</keyword>
<keyword evidence="2" id="KW-1133">Transmembrane helix</keyword>
<keyword evidence="2" id="KW-0812">Transmembrane</keyword>
<evidence type="ECO:0000313" key="4">
    <source>
        <dbReference type="WBParaSite" id="MBELARI_LOCUS4690"/>
    </source>
</evidence>
<protein>
    <submittedName>
        <fullName evidence="4">Uncharacterized protein</fullName>
    </submittedName>
</protein>
<organism evidence="3 4">
    <name type="scientific">Mesorhabditis belari</name>
    <dbReference type="NCBI Taxonomy" id="2138241"/>
    <lineage>
        <taxon>Eukaryota</taxon>
        <taxon>Metazoa</taxon>
        <taxon>Ecdysozoa</taxon>
        <taxon>Nematoda</taxon>
        <taxon>Chromadorea</taxon>
        <taxon>Rhabditida</taxon>
        <taxon>Rhabditina</taxon>
        <taxon>Rhabditomorpha</taxon>
        <taxon>Rhabditoidea</taxon>
        <taxon>Rhabditidae</taxon>
        <taxon>Mesorhabditinae</taxon>
        <taxon>Mesorhabditis</taxon>
    </lineage>
</organism>
<feature type="region of interest" description="Disordered" evidence="1">
    <location>
        <begin position="1"/>
        <end position="58"/>
    </location>
</feature>
<reference evidence="4" key="1">
    <citation type="submission" date="2024-02" db="UniProtKB">
        <authorList>
            <consortium name="WormBaseParasite"/>
        </authorList>
    </citation>
    <scope>IDENTIFICATION</scope>
</reference>
<feature type="region of interest" description="Disordered" evidence="1">
    <location>
        <begin position="102"/>
        <end position="132"/>
    </location>
</feature>